<dbReference type="InterPro" id="IPR008011">
    <property type="entry name" value="Complex1_LYR_dom"/>
</dbReference>
<accession>A0A212FD70</accession>
<proteinExistence type="inferred from homology"/>
<dbReference type="STRING" id="278856.A0A212FD70"/>
<dbReference type="EMBL" id="AGBW02009100">
    <property type="protein sequence ID" value="OWR51689.1"/>
    <property type="molecule type" value="Genomic_DNA"/>
</dbReference>
<organism evidence="7 8">
    <name type="scientific">Danaus plexippus plexippus</name>
    <dbReference type="NCBI Taxonomy" id="278856"/>
    <lineage>
        <taxon>Eukaryota</taxon>
        <taxon>Metazoa</taxon>
        <taxon>Ecdysozoa</taxon>
        <taxon>Arthropoda</taxon>
        <taxon>Hexapoda</taxon>
        <taxon>Insecta</taxon>
        <taxon>Pterygota</taxon>
        <taxon>Neoptera</taxon>
        <taxon>Endopterygota</taxon>
        <taxon>Lepidoptera</taxon>
        <taxon>Glossata</taxon>
        <taxon>Ditrysia</taxon>
        <taxon>Papilionoidea</taxon>
        <taxon>Nymphalidae</taxon>
        <taxon>Danainae</taxon>
        <taxon>Danaini</taxon>
        <taxon>Danaina</taxon>
        <taxon>Danaus</taxon>
        <taxon>Danaus</taxon>
    </lineage>
</organism>
<evidence type="ECO:0000259" key="5">
    <source>
        <dbReference type="Pfam" id="PF00472"/>
    </source>
</evidence>
<dbReference type="InterPro" id="IPR000352">
    <property type="entry name" value="Pep_chain_release_fac_I"/>
</dbReference>
<dbReference type="Pfam" id="PF00472">
    <property type="entry name" value="RF-1"/>
    <property type="match status" value="1"/>
</dbReference>
<dbReference type="eggNOG" id="KOG2726">
    <property type="taxonomic scope" value="Eukaryota"/>
</dbReference>
<dbReference type="FunCoup" id="A0A212FD70">
    <property type="interactions" value="806"/>
</dbReference>
<feature type="domain" description="Prokaryotic-type class I peptide chain release factors" evidence="5">
    <location>
        <begin position="102"/>
        <end position="200"/>
    </location>
</feature>
<keyword evidence="8" id="KW-1185">Reference proteome</keyword>
<comment type="similarity">
    <text evidence="2">Belongs to the prokaryotic/mitochondrial release factor family.</text>
</comment>
<comment type="subcellular location">
    <subcellularLocation>
        <location evidence="1">Mitochondrion</location>
    </subcellularLocation>
</comment>
<dbReference type="PANTHER" id="PTHR46203">
    <property type="entry name" value="PROBABLE PEPTIDE CHAIN RELEASE FACTOR C12ORF65"/>
    <property type="match status" value="1"/>
</dbReference>
<gene>
    <name evidence="7" type="ORF">KGM_212169</name>
</gene>
<name>A0A212FD70_DANPL</name>
<dbReference type="GO" id="GO:0005739">
    <property type="term" value="C:mitochondrion"/>
    <property type="evidence" value="ECO:0007669"/>
    <property type="project" value="UniProtKB-SubCell"/>
</dbReference>
<keyword evidence="4" id="KW-0496">Mitochondrion</keyword>
<evidence type="ECO:0000313" key="8">
    <source>
        <dbReference type="Proteomes" id="UP000007151"/>
    </source>
</evidence>
<evidence type="ECO:0000313" key="7">
    <source>
        <dbReference type="EMBL" id="OWR51689.1"/>
    </source>
</evidence>
<evidence type="ECO:0000256" key="3">
    <source>
        <dbReference type="ARBA" id="ARBA00022946"/>
    </source>
</evidence>
<comment type="caution">
    <text evidence="7">The sequence shown here is derived from an EMBL/GenBank/DDBJ whole genome shotgun (WGS) entry which is preliminary data.</text>
</comment>
<dbReference type="KEGG" id="dpl:KGM_212169"/>
<dbReference type="InterPro" id="IPR045853">
    <property type="entry name" value="Pep_chain_release_fac_I_sf"/>
</dbReference>
<dbReference type="Pfam" id="PF05347">
    <property type="entry name" value="Complex1_LYR"/>
    <property type="match status" value="1"/>
</dbReference>
<evidence type="ECO:0000256" key="2">
    <source>
        <dbReference type="ARBA" id="ARBA00010835"/>
    </source>
</evidence>
<dbReference type="SUPFAM" id="SSF75620">
    <property type="entry name" value="Release factor"/>
    <property type="match status" value="1"/>
</dbReference>
<dbReference type="Gene3D" id="3.30.160.20">
    <property type="match status" value="1"/>
</dbReference>
<evidence type="ECO:0000256" key="4">
    <source>
        <dbReference type="ARBA" id="ARBA00023128"/>
    </source>
</evidence>
<dbReference type="PANTHER" id="PTHR46203:SF1">
    <property type="entry name" value="MITOCHONDRIAL TRANSLATION RELEASE FACTOR IN RESCUE"/>
    <property type="match status" value="1"/>
</dbReference>
<feature type="domain" description="Complex 1 LYR protein" evidence="6">
    <location>
        <begin position="8"/>
        <end position="55"/>
    </location>
</feature>
<dbReference type="InterPro" id="IPR052405">
    <property type="entry name" value="Mito_Transl_Release_Factor"/>
</dbReference>
<protein>
    <submittedName>
        <fullName evidence="7">Uncharacterized protein</fullName>
    </submittedName>
</protein>
<sequence length="210" mass="24378">MSTSRTDILKLYKNLILYSKTLRFTDVNYFKRRIRSEFKKNKTLNNSEDISYAIKAKLYFNGVVSYKMLTFRILNNVNRSVLAFQKNSSALKHTIDFSKVPKINECDLTEQFVRGSGPGGSAVNKNSNCVVLTHIPTGIVIKCHTSRSQDENRKMARDMLIAKLDDIINGKNSVESQKKMIEENRFKKVEYKKKKRAEIKEKWKKREGLI</sequence>
<dbReference type="Proteomes" id="UP000007151">
    <property type="component" value="Unassembled WGS sequence"/>
</dbReference>
<dbReference type="InParanoid" id="A0A212FD70"/>
<dbReference type="AlphaFoldDB" id="A0A212FD70"/>
<evidence type="ECO:0000259" key="6">
    <source>
        <dbReference type="Pfam" id="PF05347"/>
    </source>
</evidence>
<keyword evidence="3" id="KW-0809">Transit peptide</keyword>
<evidence type="ECO:0000256" key="1">
    <source>
        <dbReference type="ARBA" id="ARBA00004173"/>
    </source>
</evidence>
<dbReference type="GO" id="GO:0003747">
    <property type="term" value="F:translation release factor activity"/>
    <property type="evidence" value="ECO:0007669"/>
    <property type="project" value="InterPro"/>
</dbReference>
<reference evidence="7 8" key="1">
    <citation type="journal article" date="2011" name="Cell">
        <title>The monarch butterfly genome yields insights into long-distance migration.</title>
        <authorList>
            <person name="Zhan S."/>
            <person name="Merlin C."/>
            <person name="Boore J.L."/>
            <person name="Reppert S.M."/>
        </authorList>
    </citation>
    <scope>NUCLEOTIDE SEQUENCE [LARGE SCALE GENOMIC DNA]</scope>
    <source>
        <strain evidence="7">F-2</strain>
    </source>
</reference>